<dbReference type="EMBL" id="CAFBMQ010000145">
    <property type="protein sequence ID" value="CAB4913480.1"/>
    <property type="molecule type" value="Genomic_DNA"/>
</dbReference>
<gene>
    <name evidence="1" type="ORF">UFOPK3609_01009</name>
</gene>
<evidence type="ECO:0000313" key="1">
    <source>
        <dbReference type="EMBL" id="CAB4913480.1"/>
    </source>
</evidence>
<protein>
    <submittedName>
        <fullName evidence="1">Unannotated protein</fullName>
    </submittedName>
</protein>
<organism evidence="1">
    <name type="scientific">freshwater metagenome</name>
    <dbReference type="NCBI Taxonomy" id="449393"/>
    <lineage>
        <taxon>unclassified sequences</taxon>
        <taxon>metagenomes</taxon>
        <taxon>ecological metagenomes</taxon>
    </lineage>
</organism>
<sequence>MTDVRACPVFPVSDLARALAHYAALGFRTSTHDGTYGFAAWRGLELHLAVVPVPDPADSVVAAFLHVADADEVAAAWAGSWPAPARTVAPVDTDYGIREGAHVDPDGNLLRFGSPLPSSG</sequence>
<accession>A0A6J7HAY9</accession>
<name>A0A6J7HAY9_9ZZZZ</name>
<dbReference type="InterPro" id="IPR029068">
    <property type="entry name" value="Glyas_Bleomycin-R_OHBP_Dase"/>
</dbReference>
<dbReference type="AlphaFoldDB" id="A0A6J7HAY9"/>
<dbReference type="SUPFAM" id="SSF54593">
    <property type="entry name" value="Glyoxalase/Bleomycin resistance protein/Dihydroxybiphenyl dioxygenase"/>
    <property type="match status" value="1"/>
</dbReference>
<reference evidence="1" key="1">
    <citation type="submission" date="2020-05" db="EMBL/GenBank/DDBJ databases">
        <authorList>
            <person name="Chiriac C."/>
            <person name="Salcher M."/>
            <person name="Ghai R."/>
            <person name="Kavagutti S V."/>
        </authorList>
    </citation>
    <scope>NUCLEOTIDE SEQUENCE</scope>
</reference>
<dbReference type="Gene3D" id="3.10.180.10">
    <property type="entry name" value="2,3-Dihydroxybiphenyl 1,2-Dioxygenase, domain 1"/>
    <property type="match status" value="1"/>
</dbReference>
<proteinExistence type="predicted"/>